<protein>
    <recommendedName>
        <fullName evidence="1">DUF7222 domain-containing protein</fullName>
    </recommendedName>
</protein>
<organism evidence="2 3">
    <name type="scientific">Bacillus phage SIOphi</name>
    <dbReference type="NCBI Taxonomy" id="1285382"/>
    <lineage>
        <taxon>Viruses</taxon>
        <taxon>Duplodnaviria</taxon>
        <taxon>Heunggongvirae</taxon>
        <taxon>Uroviricota</taxon>
        <taxon>Caudoviricetes</taxon>
        <taxon>Herelleviridae</taxon>
        <taxon>Bastillevirinae</taxon>
        <taxon>Siophivirus</taxon>
        <taxon>Siophivirus SIOphi</taxon>
    </lineage>
</organism>
<gene>
    <name evidence="2" type="ORF">SIOphi_00380</name>
</gene>
<keyword evidence="3" id="KW-1185">Reference proteome</keyword>
<dbReference type="EMBL" id="KC699836">
    <property type="protein sequence ID" value="AGK86884.1"/>
    <property type="molecule type" value="Genomic_DNA"/>
</dbReference>
<dbReference type="OrthoDB" id="35554at10239"/>
<reference evidence="2 3" key="1">
    <citation type="submission" date="2013-02" db="EMBL/GenBank/DDBJ databases">
        <authorList>
            <person name="Lukaszewicz M."/>
            <person name="Biegalska A."/>
            <person name="Krasowska A."/>
        </authorList>
    </citation>
    <scope>NUCLEOTIDE SEQUENCE [LARGE SCALE GENOMIC DNA]</scope>
</reference>
<evidence type="ECO:0000313" key="3">
    <source>
        <dbReference type="Proteomes" id="UP000258501"/>
    </source>
</evidence>
<accession>R4JK55</accession>
<proteinExistence type="predicted"/>
<sequence length="119" mass="13561">MTNTNIQWAVSILEDNMEGMSKEEKINYLEDVTSYGCASGCVSGTIYYSELDAIFTAHLHDILGRLDEIKEEHGYDVLHEYMERQNKGYTDFAESAVWLIIEETAALLLSNLENEEEAE</sequence>
<dbReference type="Pfam" id="PF23864">
    <property type="entry name" value="DUF7222"/>
    <property type="match status" value="1"/>
</dbReference>
<feature type="domain" description="DUF7222" evidence="1">
    <location>
        <begin position="11"/>
        <end position="114"/>
    </location>
</feature>
<evidence type="ECO:0000259" key="1">
    <source>
        <dbReference type="Pfam" id="PF23864"/>
    </source>
</evidence>
<dbReference type="Proteomes" id="UP000258501">
    <property type="component" value="Segment"/>
</dbReference>
<name>R4JK55_9CAUD</name>
<dbReference type="InterPro" id="IPR055646">
    <property type="entry name" value="DUF7222"/>
</dbReference>
<evidence type="ECO:0000313" key="2">
    <source>
        <dbReference type="EMBL" id="AGK86884.1"/>
    </source>
</evidence>